<dbReference type="SMART" id="SM00567">
    <property type="entry name" value="EZ_HEAT"/>
    <property type="match status" value="3"/>
</dbReference>
<protein>
    <submittedName>
        <fullName evidence="2">HEAT repeat domain-containing protein</fullName>
    </submittedName>
</protein>
<proteinExistence type="predicted"/>
<reference evidence="2 3" key="1">
    <citation type="submission" date="2024-09" db="EMBL/GenBank/DDBJ databases">
        <title>Laminarin stimulates single cell rates of sulfate reduction while oxygen inhibits transcriptomic activity in coastal marine sediment.</title>
        <authorList>
            <person name="Lindsay M."/>
            <person name="Orcutt B."/>
            <person name="Emerson D."/>
            <person name="Stepanauskas R."/>
            <person name="D'Angelo T."/>
        </authorList>
    </citation>
    <scope>NUCLEOTIDE SEQUENCE [LARGE SCALE GENOMIC DNA]</scope>
    <source>
        <strain evidence="2">SAG AM-311-K15</strain>
    </source>
</reference>
<keyword evidence="3" id="KW-1185">Reference proteome</keyword>
<dbReference type="Proteomes" id="UP001594351">
    <property type="component" value="Unassembled WGS sequence"/>
</dbReference>
<comment type="caution">
    <text evidence="2">The sequence shown here is derived from an EMBL/GenBank/DDBJ whole genome shotgun (WGS) entry which is preliminary data.</text>
</comment>
<dbReference type="SUPFAM" id="SSF48371">
    <property type="entry name" value="ARM repeat"/>
    <property type="match status" value="1"/>
</dbReference>
<feature type="compositionally biased region" description="Acidic residues" evidence="1">
    <location>
        <begin position="462"/>
        <end position="475"/>
    </location>
</feature>
<dbReference type="Pfam" id="PF13646">
    <property type="entry name" value="HEAT_2"/>
    <property type="match status" value="1"/>
</dbReference>
<evidence type="ECO:0000313" key="3">
    <source>
        <dbReference type="Proteomes" id="UP001594351"/>
    </source>
</evidence>
<evidence type="ECO:0000256" key="1">
    <source>
        <dbReference type="SAM" id="MobiDB-lite"/>
    </source>
</evidence>
<dbReference type="InterPro" id="IPR004155">
    <property type="entry name" value="PBS_lyase_HEAT"/>
</dbReference>
<dbReference type="InterPro" id="IPR011989">
    <property type="entry name" value="ARM-like"/>
</dbReference>
<organism evidence="2 3">
    <name type="scientific">candidate division CSSED10-310 bacterium</name>
    <dbReference type="NCBI Taxonomy" id="2855610"/>
    <lineage>
        <taxon>Bacteria</taxon>
        <taxon>Bacteria division CSSED10-310</taxon>
    </lineage>
</organism>
<gene>
    <name evidence="2" type="ORF">ACFL27_00860</name>
</gene>
<evidence type="ECO:0000313" key="2">
    <source>
        <dbReference type="EMBL" id="MFC1848731.1"/>
    </source>
</evidence>
<feature type="region of interest" description="Disordered" evidence="1">
    <location>
        <begin position="443"/>
        <end position="475"/>
    </location>
</feature>
<sequence length="475" mass="53365">MTILVIIMFWVVAFFLYIWAGSDYELTFPIIRKNWDLESALPRSIFIDVCRELRFPYKISGKWVKTVRAGGIYRGHRIEFYYEQLATDKVFTVLKIHNPTPLPYQLSLGKEDFKSTMLKAVGRDDIRTGDDWFDEKMLIHGTSDLIIGFFDYKTRKLIRAILAHDEYEIHLNAEYFELKIPGLIRNTTHFIRILKLLLNLSSELQRPPKVKERVVENILQDKMAAVRKRNIEALVAHGPMNDDIRQTLRKAVLDTEPVVKLTAAFYLGPEGYPHLGNMLQESPEPYQSQALHILIQKDDPATIPYIRLALANIKLAATAALVLGDFKDTGSINLLIKVFHKSTSNSIKLAAVKALGAIGSAEASDFLLEQRAHPDFEIQLQVLQALGNCGEIQVVETLINYMNSVTQTRVKSAAKEAIALIQSRLGPAEKGWLTIAEQHAAEGALSVSSPEPEGTLSINEPTDAEVDEPPCSEDG</sequence>
<dbReference type="EMBL" id="JBHPBY010000005">
    <property type="protein sequence ID" value="MFC1848731.1"/>
    <property type="molecule type" value="Genomic_DNA"/>
</dbReference>
<accession>A0ABV6YRK4</accession>
<dbReference type="InterPro" id="IPR016024">
    <property type="entry name" value="ARM-type_fold"/>
</dbReference>
<dbReference type="Gene3D" id="1.25.10.10">
    <property type="entry name" value="Leucine-rich Repeat Variant"/>
    <property type="match status" value="2"/>
</dbReference>
<name>A0ABV6YRK4_UNCC1</name>